<comment type="caution">
    <text evidence="2">The sequence shown here is derived from an EMBL/GenBank/DDBJ whole genome shotgun (WGS) entry which is preliminary data.</text>
</comment>
<evidence type="ECO:0000313" key="2">
    <source>
        <dbReference type="EMBL" id="GEN78386.1"/>
    </source>
</evidence>
<gene>
    <name evidence="2" type="ORF">AFE02nite_01200</name>
</gene>
<name>A0A511YT86_9CELL</name>
<dbReference type="OrthoDB" id="9785847at2"/>
<organism evidence="2 3">
    <name type="scientific">Actinotalea fermentans</name>
    <dbReference type="NCBI Taxonomy" id="43671"/>
    <lineage>
        <taxon>Bacteria</taxon>
        <taxon>Bacillati</taxon>
        <taxon>Actinomycetota</taxon>
        <taxon>Actinomycetes</taxon>
        <taxon>Micrococcales</taxon>
        <taxon>Cellulomonadaceae</taxon>
        <taxon>Actinotalea</taxon>
    </lineage>
</organism>
<dbReference type="PANTHER" id="PTHR43798">
    <property type="entry name" value="MONOACYLGLYCEROL LIPASE"/>
    <property type="match status" value="1"/>
</dbReference>
<dbReference type="Proteomes" id="UP000321484">
    <property type="component" value="Unassembled WGS sequence"/>
</dbReference>
<dbReference type="InterPro" id="IPR029058">
    <property type="entry name" value="AB_hydrolase_fold"/>
</dbReference>
<dbReference type="RefSeq" id="WP_034245315.1">
    <property type="nucleotide sequence ID" value="NZ_BJYK01000001.1"/>
</dbReference>
<sequence>MTTDGMLALHTLRRGVPGSLPLVVLHGFPVDHRMWLDVTDLLPGERTVLAPDLPGFGTSPSGPDVAVAVGADPAVASVDVMADGVAATLRAAGVERAVVAGLSMGGYVALSMVERHRDLVAGLGLVDTKATADDDDARARRLAIARQVLADKRVEAVYGMRTSVLGPTNRVARPDLVERMSEWIRDQGPSAVAWAQEAMAARPDRTELLATYDGPSLVVVGEEDEIAPVDVARGMSYKLPDSDLVIVPRAGHMTSIESPQPVASGLSRLLRRAEAAGS</sequence>
<evidence type="ECO:0000259" key="1">
    <source>
        <dbReference type="Pfam" id="PF00561"/>
    </source>
</evidence>
<protein>
    <submittedName>
        <fullName evidence="2">Hydrolase</fullName>
    </submittedName>
</protein>
<dbReference type="Gene3D" id="3.40.50.1820">
    <property type="entry name" value="alpha/beta hydrolase"/>
    <property type="match status" value="1"/>
</dbReference>
<dbReference type="SUPFAM" id="SSF53474">
    <property type="entry name" value="alpha/beta-Hydrolases"/>
    <property type="match status" value="1"/>
</dbReference>
<feature type="domain" description="AB hydrolase-1" evidence="1">
    <location>
        <begin position="21"/>
        <end position="259"/>
    </location>
</feature>
<dbReference type="AlphaFoldDB" id="A0A511YT86"/>
<dbReference type="InterPro" id="IPR000073">
    <property type="entry name" value="AB_hydrolase_1"/>
</dbReference>
<dbReference type="PRINTS" id="PR00111">
    <property type="entry name" value="ABHYDROLASE"/>
</dbReference>
<dbReference type="Pfam" id="PF00561">
    <property type="entry name" value="Abhydrolase_1"/>
    <property type="match status" value="1"/>
</dbReference>
<keyword evidence="2" id="KW-0378">Hydrolase</keyword>
<reference evidence="2 3" key="1">
    <citation type="submission" date="2019-07" db="EMBL/GenBank/DDBJ databases">
        <title>Whole genome shotgun sequence of Actinotalea fermentans NBRC 105374.</title>
        <authorList>
            <person name="Hosoyama A."/>
            <person name="Uohara A."/>
            <person name="Ohji S."/>
            <person name="Ichikawa N."/>
        </authorList>
    </citation>
    <scope>NUCLEOTIDE SEQUENCE [LARGE SCALE GENOMIC DNA]</scope>
    <source>
        <strain evidence="2 3">NBRC 105374</strain>
    </source>
</reference>
<proteinExistence type="predicted"/>
<evidence type="ECO:0000313" key="3">
    <source>
        <dbReference type="Proteomes" id="UP000321484"/>
    </source>
</evidence>
<accession>A0A511YT86</accession>
<dbReference type="InterPro" id="IPR050266">
    <property type="entry name" value="AB_hydrolase_sf"/>
</dbReference>
<keyword evidence="3" id="KW-1185">Reference proteome</keyword>
<dbReference type="GO" id="GO:0016787">
    <property type="term" value="F:hydrolase activity"/>
    <property type="evidence" value="ECO:0007669"/>
    <property type="project" value="UniProtKB-KW"/>
</dbReference>
<dbReference type="EMBL" id="BJYK01000001">
    <property type="protein sequence ID" value="GEN78386.1"/>
    <property type="molecule type" value="Genomic_DNA"/>
</dbReference>